<reference evidence="1 2" key="1">
    <citation type="journal article" date="2024" name="bioRxiv">
        <title>A reference genome for Trichogramma kaykai: A tiny desert-dwelling parasitoid wasp with competing sex-ratio distorters.</title>
        <authorList>
            <person name="Culotta J."/>
            <person name="Lindsey A.R."/>
        </authorList>
    </citation>
    <scope>NUCLEOTIDE SEQUENCE [LARGE SCALE GENOMIC DNA]</scope>
    <source>
        <strain evidence="1 2">KSX58</strain>
    </source>
</reference>
<dbReference type="Proteomes" id="UP001627154">
    <property type="component" value="Unassembled WGS sequence"/>
</dbReference>
<evidence type="ECO:0000313" key="1">
    <source>
        <dbReference type="EMBL" id="KAL3393798.1"/>
    </source>
</evidence>
<gene>
    <name evidence="1" type="ORF">TKK_012036</name>
</gene>
<proteinExistence type="predicted"/>
<dbReference type="EMBL" id="JBJJXI010000096">
    <property type="protein sequence ID" value="KAL3393798.1"/>
    <property type="molecule type" value="Genomic_DNA"/>
</dbReference>
<sequence length="122" mass="14620">MDFEKLKKRRVLCSRYMPSERRKGLLLCWIRIQVFFSHAHITFALNVMKYSRDSKRQVVHGEYLCIYGASRAARPLLTYNNLAIRSYTFSIPPSHRDCYTPELAQRLLRCTSRRKKKEYELK</sequence>
<keyword evidence="2" id="KW-1185">Reference proteome</keyword>
<organism evidence="1 2">
    <name type="scientific">Trichogramma kaykai</name>
    <dbReference type="NCBI Taxonomy" id="54128"/>
    <lineage>
        <taxon>Eukaryota</taxon>
        <taxon>Metazoa</taxon>
        <taxon>Ecdysozoa</taxon>
        <taxon>Arthropoda</taxon>
        <taxon>Hexapoda</taxon>
        <taxon>Insecta</taxon>
        <taxon>Pterygota</taxon>
        <taxon>Neoptera</taxon>
        <taxon>Endopterygota</taxon>
        <taxon>Hymenoptera</taxon>
        <taxon>Apocrita</taxon>
        <taxon>Proctotrupomorpha</taxon>
        <taxon>Chalcidoidea</taxon>
        <taxon>Trichogrammatidae</taxon>
        <taxon>Trichogramma</taxon>
    </lineage>
</organism>
<name>A0ABD2WLQ5_9HYME</name>
<dbReference type="AlphaFoldDB" id="A0ABD2WLQ5"/>
<accession>A0ABD2WLQ5</accession>
<protein>
    <submittedName>
        <fullName evidence="1">Uncharacterized protein</fullName>
    </submittedName>
</protein>
<comment type="caution">
    <text evidence="1">The sequence shown here is derived from an EMBL/GenBank/DDBJ whole genome shotgun (WGS) entry which is preliminary data.</text>
</comment>
<evidence type="ECO:0000313" key="2">
    <source>
        <dbReference type="Proteomes" id="UP001627154"/>
    </source>
</evidence>